<dbReference type="InterPro" id="IPR012338">
    <property type="entry name" value="Beta-lactam/transpept-like"/>
</dbReference>
<dbReference type="InterPro" id="IPR000871">
    <property type="entry name" value="Beta-lactam_class-A"/>
</dbReference>
<reference evidence="3 4" key="1">
    <citation type="journal article" date="2019" name="Nat. Microbiol.">
        <title>Mediterranean grassland soil C-N compound turnover is dependent on rainfall and depth, and is mediated by genomically divergent microorganisms.</title>
        <authorList>
            <person name="Diamond S."/>
            <person name="Andeer P.F."/>
            <person name="Li Z."/>
            <person name="Crits-Christoph A."/>
            <person name="Burstein D."/>
            <person name="Anantharaman K."/>
            <person name="Lane K.R."/>
            <person name="Thomas B.C."/>
            <person name="Pan C."/>
            <person name="Northen T.R."/>
            <person name="Banfield J.F."/>
        </authorList>
    </citation>
    <scope>NUCLEOTIDE SEQUENCE [LARGE SCALE GENOMIC DNA]</scope>
    <source>
        <strain evidence="3">NP_4</strain>
    </source>
</reference>
<keyword evidence="1" id="KW-0732">Signal</keyword>
<dbReference type="Gene3D" id="3.40.710.10">
    <property type="entry name" value="DD-peptidase/beta-lactamase superfamily"/>
    <property type="match status" value="2"/>
</dbReference>
<dbReference type="PANTHER" id="PTHR35333:SF4">
    <property type="entry name" value="SLR0121 PROTEIN"/>
    <property type="match status" value="1"/>
</dbReference>
<evidence type="ECO:0000256" key="1">
    <source>
        <dbReference type="SAM" id="SignalP"/>
    </source>
</evidence>
<gene>
    <name evidence="3" type="ORF">E6H01_14655</name>
</gene>
<comment type="caution">
    <text evidence="3">The sequence shown here is derived from an EMBL/GenBank/DDBJ whole genome shotgun (WGS) entry which is preliminary data.</text>
</comment>
<evidence type="ECO:0000313" key="3">
    <source>
        <dbReference type="EMBL" id="TMI95008.1"/>
    </source>
</evidence>
<accession>A0A537KGT8</accession>
<sequence>MIRHCALALVLLLGVRPVHAQDLGALRARLEGRIAQAPVGAAVGLYYRSLAGSDSLLVNAHARFHAASTMKVPVMIQLFRDADAGRLSLADSLRVHADYPSLVDGSTFLVGKDDDSDSTLYESIGRRVSVRHLLELMETVSSNLATDVLVERVDAKRANATAHALGADSIVVLRGVEDGKAYRAGLNNTTTARDLGVLLTAIAQHRAASPASCDSMLAILGRQHFTEGIPAGLPAGARVYHKTGWIEGVVYHDAAIVEPPDGKRYVLVVTTGAIKPDSAAYRLVADLSRLVYDAGRQ</sequence>
<dbReference type="AlphaFoldDB" id="A0A537KGT8"/>
<dbReference type="Pfam" id="PF13354">
    <property type="entry name" value="Beta-lactamase2"/>
    <property type="match status" value="1"/>
</dbReference>
<dbReference type="InterPro" id="IPR045155">
    <property type="entry name" value="Beta-lactam_cat"/>
</dbReference>
<evidence type="ECO:0000259" key="2">
    <source>
        <dbReference type="Pfam" id="PF13354"/>
    </source>
</evidence>
<dbReference type="GO" id="GO:0046677">
    <property type="term" value="P:response to antibiotic"/>
    <property type="evidence" value="ECO:0007669"/>
    <property type="project" value="InterPro"/>
</dbReference>
<dbReference type="Proteomes" id="UP000319353">
    <property type="component" value="Unassembled WGS sequence"/>
</dbReference>
<feature type="signal peptide" evidence="1">
    <location>
        <begin position="1"/>
        <end position="20"/>
    </location>
</feature>
<feature type="chain" id="PRO_5021890175" evidence="1">
    <location>
        <begin position="21"/>
        <end position="297"/>
    </location>
</feature>
<dbReference type="SUPFAM" id="SSF56601">
    <property type="entry name" value="beta-lactamase/transpeptidase-like"/>
    <property type="match status" value="1"/>
</dbReference>
<evidence type="ECO:0000313" key="4">
    <source>
        <dbReference type="Proteomes" id="UP000319353"/>
    </source>
</evidence>
<dbReference type="PANTHER" id="PTHR35333">
    <property type="entry name" value="BETA-LACTAMASE"/>
    <property type="match status" value="1"/>
</dbReference>
<organism evidence="3 4">
    <name type="scientific">Candidatus Segetimicrobium genomatis</name>
    <dbReference type="NCBI Taxonomy" id="2569760"/>
    <lineage>
        <taxon>Bacteria</taxon>
        <taxon>Bacillati</taxon>
        <taxon>Candidatus Sysuimicrobiota</taxon>
        <taxon>Candidatus Sysuimicrobiia</taxon>
        <taxon>Candidatus Sysuimicrobiales</taxon>
        <taxon>Candidatus Segetimicrobiaceae</taxon>
        <taxon>Candidatus Segetimicrobium</taxon>
    </lineage>
</organism>
<feature type="domain" description="Beta-lactamase class A catalytic" evidence="2">
    <location>
        <begin position="44"/>
        <end position="271"/>
    </location>
</feature>
<proteinExistence type="predicted"/>
<dbReference type="EMBL" id="VBAL01000306">
    <property type="protein sequence ID" value="TMI95008.1"/>
    <property type="molecule type" value="Genomic_DNA"/>
</dbReference>
<protein>
    <submittedName>
        <fullName evidence="3">Serine hydrolase</fullName>
    </submittedName>
</protein>
<name>A0A537KGT8_9BACT</name>
<keyword evidence="3" id="KW-0378">Hydrolase</keyword>
<dbReference type="GO" id="GO:0030655">
    <property type="term" value="P:beta-lactam antibiotic catabolic process"/>
    <property type="evidence" value="ECO:0007669"/>
    <property type="project" value="InterPro"/>
</dbReference>
<dbReference type="GO" id="GO:0008800">
    <property type="term" value="F:beta-lactamase activity"/>
    <property type="evidence" value="ECO:0007669"/>
    <property type="project" value="InterPro"/>
</dbReference>